<dbReference type="SUPFAM" id="SSF47413">
    <property type="entry name" value="lambda repressor-like DNA-binding domains"/>
    <property type="match status" value="2"/>
</dbReference>
<feature type="domain" description="HTH cro/C1-type" evidence="2">
    <location>
        <begin position="101"/>
        <end position="155"/>
    </location>
</feature>
<sequence>MVTLYLGRNLKYLRKLQKLTQKELATTLDISYYAYNNWENDLREPDLLSLKKFSSFYNILIDELAMTEIFITDPIQIDTNKLEKIRTLKKSDIKTILQENLKKLRALKGLSRKKISEELNIPYSTYAGWENGFREPDISTLKNLASYYKISMNDLLSPEIITSEDDKFKLISRFSKNLYETYMSVPDKYKPELEEKLIAYMKEFKAQHEKRN</sequence>
<dbReference type="PANTHER" id="PTHR46558:SF11">
    <property type="entry name" value="HTH-TYPE TRANSCRIPTIONAL REGULATOR XRE"/>
    <property type="match status" value="1"/>
</dbReference>
<name>A0A2B9DRT6_BACCE</name>
<protein>
    <submittedName>
        <fullName evidence="3">Transcriptional regulator</fullName>
    </submittedName>
</protein>
<accession>A0A2B9DRT6</accession>
<dbReference type="CDD" id="cd00093">
    <property type="entry name" value="HTH_XRE"/>
    <property type="match status" value="2"/>
</dbReference>
<dbReference type="Gene3D" id="1.10.260.40">
    <property type="entry name" value="lambda repressor-like DNA-binding domains"/>
    <property type="match status" value="2"/>
</dbReference>
<keyword evidence="1" id="KW-0238">DNA-binding</keyword>
<comment type="caution">
    <text evidence="3">The sequence shown here is derived from an EMBL/GenBank/DDBJ whole genome shotgun (WGS) entry which is preliminary data.</text>
</comment>
<evidence type="ECO:0000259" key="2">
    <source>
        <dbReference type="PROSITE" id="PS50943"/>
    </source>
</evidence>
<evidence type="ECO:0000313" key="3">
    <source>
        <dbReference type="EMBL" id="PGM89739.1"/>
    </source>
</evidence>
<dbReference type="InterPro" id="IPR001387">
    <property type="entry name" value="Cro/C1-type_HTH"/>
</dbReference>
<dbReference type="AlphaFoldDB" id="A0A2B9DRT6"/>
<dbReference type="PROSITE" id="PS50943">
    <property type="entry name" value="HTH_CROC1"/>
    <property type="match status" value="2"/>
</dbReference>
<dbReference type="EMBL" id="NUHO01000102">
    <property type="protein sequence ID" value="PGM89739.1"/>
    <property type="molecule type" value="Genomic_DNA"/>
</dbReference>
<gene>
    <name evidence="3" type="ORF">CN958_23450</name>
</gene>
<evidence type="ECO:0000313" key="4">
    <source>
        <dbReference type="Proteomes" id="UP000222054"/>
    </source>
</evidence>
<proteinExistence type="predicted"/>
<dbReference type="InterPro" id="IPR010982">
    <property type="entry name" value="Lambda_DNA-bd_dom_sf"/>
</dbReference>
<dbReference type="Proteomes" id="UP000222054">
    <property type="component" value="Unassembled WGS sequence"/>
</dbReference>
<dbReference type="Pfam" id="PF01381">
    <property type="entry name" value="HTH_3"/>
    <property type="match status" value="2"/>
</dbReference>
<dbReference type="PANTHER" id="PTHR46558">
    <property type="entry name" value="TRACRIPTIONAL REGULATORY PROTEIN-RELATED-RELATED"/>
    <property type="match status" value="1"/>
</dbReference>
<dbReference type="RefSeq" id="WP_002188028.1">
    <property type="nucleotide sequence ID" value="NZ_NUHO01000102.1"/>
</dbReference>
<feature type="domain" description="HTH cro/C1-type" evidence="2">
    <location>
        <begin position="10"/>
        <end position="64"/>
    </location>
</feature>
<dbReference type="SMART" id="SM00530">
    <property type="entry name" value="HTH_XRE"/>
    <property type="match status" value="2"/>
</dbReference>
<reference evidence="3 4" key="1">
    <citation type="submission" date="2017-09" db="EMBL/GenBank/DDBJ databases">
        <title>Large-scale bioinformatics analysis of Bacillus genomes uncovers conserved roles of natural products in bacterial physiology.</title>
        <authorList>
            <consortium name="Agbiome Team Llc"/>
            <person name="Bleich R.M."/>
            <person name="Grubbs K.J."/>
            <person name="Santa Maria K.C."/>
            <person name="Allen S.E."/>
            <person name="Farag S."/>
            <person name="Shank E.A."/>
            <person name="Bowers A."/>
        </authorList>
    </citation>
    <scope>NUCLEOTIDE SEQUENCE [LARGE SCALE GENOMIC DNA]</scope>
    <source>
        <strain evidence="3 4">AFS053130</strain>
    </source>
</reference>
<organism evidence="3 4">
    <name type="scientific">Bacillus cereus</name>
    <dbReference type="NCBI Taxonomy" id="1396"/>
    <lineage>
        <taxon>Bacteria</taxon>
        <taxon>Bacillati</taxon>
        <taxon>Bacillota</taxon>
        <taxon>Bacilli</taxon>
        <taxon>Bacillales</taxon>
        <taxon>Bacillaceae</taxon>
        <taxon>Bacillus</taxon>
        <taxon>Bacillus cereus group</taxon>
    </lineage>
</organism>
<evidence type="ECO:0000256" key="1">
    <source>
        <dbReference type="ARBA" id="ARBA00023125"/>
    </source>
</evidence>
<dbReference type="GO" id="GO:0003677">
    <property type="term" value="F:DNA binding"/>
    <property type="evidence" value="ECO:0007669"/>
    <property type="project" value="UniProtKB-KW"/>
</dbReference>